<dbReference type="SUPFAM" id="SSF46785">
    <property type="entry name" value="Winged helix' DNA-binding domain"/>
    <property type="match status" value="1"/>
</dbReference>
<dbReference type="InterPro" id="IPR036388">
    <property type="entry name" value="WH-like_DNA-bd_sf"/>
</dbReference>
<dbReference type="EMBL" id="JAOWLY010000007">
    <property type="protein sequence ID" value="MDG4984177.1"/>
    <property type="molecule type" value="Genomic_DNA"/>
</dbReference>
<evidence type="ECO:0000313" key="2">
    <source>
        <dbReference type="Proteomes" id="UP001152614"/>
    </source>
</evidence>
<organism evidence="1 2">
    <name type="scientific">Lactococcus lactis</name>
    <dbReference type="NCBI Taxonomy" id="1358"/>
    <lineage>
        <taxon>Bacteria</taxon>
        <taxon>Bacillati</taxon>
        <taxon>Bacillota</taxon>
        <taxon>Bacilli</taxon>
        <taxon>Lactobacillales</taxon>
        <taxon>Streptococcaceae</taxon>
        <taxon>Lactococcus</taxon>
    </lineage>
</organism>
<reference evidence="1" key="1">
    <citation type="submission" date="2022-10" db="EMBL/GenBank/DDBJ databases">
        <authorList>
            <person name="Turner M.S."/>
            <person name="Huang W."/>
        </authorList>
    </citation>
    <scope>NUCLEOTIDE SEQUENCE</scope>
    <source>
        <strain evidence="1">3</strain>
    </source>
</reference>
<sequence>MKLSNSFIQAIGVVVMLAELPEKETLKSSEISSRMGTSPSYLLKIAKKLKDADILCSEASKRGGYSLKKPVDQISFLDIFDAIESENSFFDGLNFKIFYKMFLTQNIIAKKGKILRSILGDAEEEYRNKLSQHFIVELVPTNPDGSLVEINWRTIIEEKN</sequence>
<dbReference type="InterPro" id="IPR000944">
    <property type="entry name" value="Tscrpt_reg_Rrf2"/>
</dbReference>
<accession>A0A9X4NIR6</accession>
<dbReference type="PANTHER" id="PTHR33221">
    <property type="entry name" value="WINGED HELIX-TURN-HELIX TRANSCRIPTIONAL REGULATOR, RRF2 FAMILY"/>
    <property type="match status" value="1"/>
</dbReference>
<proteinExistence type="predicted"/>
<dbReference type="Gene3D" id="1.10.10.10">
    <property type="entry name" value="Winged helix-like DNA-binding domain superfamily/Winged helix DNA-binding domain"/>
    <property type="match status" value="1"/>
</dbReference>
<dbReference type="RefSeq" id="WP_278229057.1">
    <property type="nucleotide sequence ID" value="NZ_JAOWLY010000007.1"/>
</dbReference>
<dbReference type="PANTHER" id="PTHR33221:SF15">
    <property type="entry name" value="HTH-TYPE TRANSCRIPTIONAL REGULATOR YWGB-RELATED"/>
    <property type="match status" value="1"/>
</dbReference>
<reference evidence="1" key="2">
    <citation type="journal article" date="2023" name="Food Microbiol.">
        <title>Evaluation of the fermentation potential of lactic acid bacteria isolated from herbs, fruits and vegetables as starter cultures in nut-based milk alternatives.</title>
        <authorList>
            <person name="Huang W."/>
            <person name="Dong A."/>
            <person name="Pham H.T."/>
            <person name="Zhou C."/>
            <person name="Huo Z."/>
            <person name="Watjen A.P."/>
            <person name="Prakash S."/>
            <person name="Bang-Berthelsen C.H."/>
            <person name="Turner M.S."/>
        </authorList>
    </citation>
    <scope>NUCLEOTIDE SEQUENCE</scope>
    <source>
        <strain evidence="1">3</strain>
    </source>
</reference>
<protein>
    <submittedName>
        <fullName evidence="1">Rrf2 family transcriptional regulator</fullName>
    </submittedName>
</protein>
<name>A0A9X4NIR6_9LACT</name>
<dbReference type="AlphaFoldDB" id="A0A9X4NIR6"/>
<gene>
    <name evidence="1" type="ORF">OGZ51_08470</name>
</gene>
<dbReference type="GO" id="GO:0005829">
    <property type="term" value="C:cytosol"/>
    <property type="evidence" value="ECO:0007669"/>
    <property type="project" value="TreeGrafter"/>
</dbReference>
<dbReference type="GO" id="GO:0003700">
    <property type="term" value="F:DNA-binding transcription factor activity"/>
    <property type="evidence" value="ECO:0007669"/>
    <property type="project" value="TreeGrafter"/>
</dbReference>
<dbReference type="PROSITE" id="PS51197">
    <property type="entry name" value="HTH_RRF2_2"/>
    <property type="match status" value="1"/>
</dbReference>
<dbReference type="Proteomes" id="UP001152614">
    <property type="component" value="Unassembled WGS sequence"/>
</dbReference>
<evidence type="ECO:0000313" key="1">
    <source>
        <dbReference type="EMBL" id="MDG4984177.1"/>
    </source>
</evidence>
<dbReference type="InterPro" id="IPR036390">
    <property type="entry name" value="WH_DNA-bd_sf"/>
</dbReference>
<comment type="caution">
    <text evidence="1">The sequence shown here is derived from an EMBL/GenBank/DDBJ whole genome shotgun (WGS) entry which is preliminary data.</text>
</comment>
<dbReference type="Pfam" id="PF02082">
    <property type="entry name" value="Rrf2"/>
    <property type="match status" value="1"/>
</dbReference>